<dbReference type="EMBL" id="MPUH01000392">
    <property type="protein sequence ID" value="OMJ81133.1"/>
    <property type="molecule type" value="Genomic_DNA"/>
</dbReference>
<dbReference type="SMART" id="SM00175">
    <property type="entry name" value="RAB"/>
    <property type="match status" value="1"/>
</dbReference>
<evidence type="ECO:0000313" key="5">
    <source>
        <dbReference type="Proteomes" id="UP000187209"/>
    </source>
</evidence>
<dbReference type="Proteomes" id="UP000187209">
    <property type="component" value="Unassembled WGS sequence"/>
</dbReference>
<dbReference type="GO" id="GO:0003924">
    <property type="term" value="F:GTPase activity"/>
    <property type="evidence" value="ECO:0007669"/>
    <property type="project" value="InterPro"/>
</dbReference>
<dbReference type="AlphaFoldDB" id="A0A1R2BWD8"/>
<organism evidence="4 5">
    <name type="scientific">Stentor coeruleus</name>
    <dbReference type="NCBI Taxonomy" id="5963"/>
    <lineage>
        <taxon>Eukaryota</taxon>
        <taxon>Sar</taxon>
        <taxon>Alveolata</taxon>
        <taxon>Ciliophora</taxon>
        <taxon>Postciliodesmatophora</taxon>
        <taxon>Heterotrichea</taxon>
        <taxon>Heterotrichida</taxon>
        <taxon>Stentoridae</taxon>
        <taxon>Stentor</taxon>
    </lineage>
</organism>
<comment type="similarity">
    <text evidence="1">Belongs to the small GTPase superfamily. Rab family.</text>
</comment>
<dbReference type="OrthoDB" id="265044at2759"/>
<accession>A0A1R2BWD8</accession>
<evidence type="ECO:0000313" key="4">
    <source>
        <dbReference type="EMBL" id="OMJ81133.1"/>
    </source>
</evidence>
<dbReference type="InterPro" id="IPR027417">
    <property type="entry name" value="P-loop_NTPase"/>
</dbReference>
<evidence type="ECO:0000256" key="2">
    <source>
        <dbReference type="ARBA" id="ARBA00022741"/>
    </source>
</evidence>
<evidence type="ECO:0000256" key="3">
    <source>
        <dbReference type="ARBA" id="ARBA00023134"/>
    </source>
</evidence>
<reference evidence="4 5" key="1">
    <citation type="submission" date="2016-11" db="EMBL/GenBank/DDBJ databases">
        <title>The macronuclear genome of Stentor coeruleus: a giant cell with tiny introns.</title>
        <authorList>
            <person name="Slabodnick M."/>
            <person name="Ruby J.G."/>
            <person name="Reiff S.B."/>
            <person name="Swart E.C."/>
            <person name="Gosai S."/>
            <person name="Prabakaran S."/>
            <person name="Witkowska E."/>
            <person name="Larue G.E."/>
            <person name="Fisher S."/>
            <person name="Freeman R.M."/>
            <person name="Gunawardena J."/>
            <person name="Chu W."/>
            <person name="Stover N.A."/>
            <person name="Gregory B.D."/>
            <person name="Nowacki M."/>
            <person name="Derisi J."/>
            <person name="Roy S.W."/>
            <person name="Marshall W.F."/>
            <person name="Sood P."/>
        </authorList>
    </citation>
    <scope>NUCLEOTIDE SEQUENCE [LARGE SCALE GENOMIC DNA]</scope>
    <source>
        <strain evidence="4">WM001</strain>
    </source>
</reference>
<dbReference type="CDD" id="cd00154">
    <property type="entry name" value="Rab"/>
    <property type="match status" value="1"/>
</dbReference>
<dbReference type="FunFam" id="3.40.50.300:FF:001447">
    <property type="entry name" value="Ras-related protein Rab-1B"/>
    <property type="match status" value="1"/>
</dbReference>
<dbReference type="SMART" id="SM00174">
    <property type="entry name" value="RHO"/>
    <property type="match status" value="1"/>
</dbReference>
<name>A0A1R2BWD8_9CILI</name>
<dbReference type="InterPro" id="IPR001806">
    <property type="entry name" value="Small_GTPase"/>
</dbReference>
<evidence type="ECO:0000256" key="1">
    <source>
        <dbReference type="ARBA" id="ARBA00006270"/>
    </source>
</evidence>
<keyword evidence="2" id="KW-0547">Nucleotide-binding</keyword>
<dbReference type="InterPro" id="IPR005225">
    <property type="entry name" value="Small_GTP-bd"/>
</dbReference>
<dbReference type="PANTHER" id="PTHR47981:SF20">
    <property type="entry name" value="RAS-RELATED PROTEIN RAB-7A"/>
    <property type="match status" value="1"/>
</dbReference>
<dbReference type="SUPFAM" id="SSF52540">
    <property type="entry name" value="P-loop containing nucleoside triphosphate hydrolases"/>
    <property type="match status" value="1"/>
</dbReference>
<dbReference type="PANTHER" id="PTHR47981">
    <property type="entry name" value="RAB FAMILY"/>
    <property type="match status" value="1"/>
</dbReference>
<dbReference type="GO" id="GO:0005525">
    <property type="term" value="F:GTP binding"/>
    <property type="evidence" value="ECO:0007669"/>
    <property type="project" value="UniProtKB-KW"/>
</dbReference>
<dbReference type="NCBIfam" id="TIGR00231">
    <property type="entry name" value="small_GTP"/>
    <property type="match status" value="1"/>
</dbReference>
<sequence>MVEAQENNPVIPRTQRKQVNILIIGDHLVGKSSLVNAFCKPRNKDPIENTIGIDYQLKEYRNLLLNIYDCSGCPEYKSIRESFYVDIDLVLVVFDVTNIVSFENTQMWIEEFCKVSQKQCEIVVVGNKTDCIGKRKVTETEACIWTAMKDMEYYEVSAVSSIGIRNMFESIIEKFAG</sequence>
<protein>
    <submittedName>
        <fullName evidence="4">Uncharacterized protein</fullName>
    </submittedName>
</protein>
<dbReference type="Pfam" id="PF00071">
    <property type="entry name" value="Ras"/>
    <property type="match status" value="1"/>
</dbReference>
<keyword evidence="3" id="KW-0342">GTP-binding</keyword>
<dbReference type="SMART" id="SM00173">
    <property type="entry name" value="RAS"/>
    <property type="match status" value="1"/>
</dbReference>
<dbReference type="PROSITE" id="PS51419">
    <property type="entry name" value="RAB"/>
    <property type="match status" value="1"/>
</dbReference>
<proteinExistence type="inferred from homology"/>
<dbReference type="Gene3D" id="3.40.50.300">
    <property type="entry name" value="P-loop containing nucleotide triphosphate hydrolases"/>
    <property type="match status" value="1"/>
</dbReference>
<keyword evidence="5" id="KW-1185">Reference proteome</keyword>
<dbReference type="PRINTS" id="PR00449">
    <property type="entry name" value="RASTRNSFRMNG"/>
</dbReference>
<gene>
    <name evidence="4" type="ORF">SteCoe_18445</name>
</gene>
<comment type="caution">
    <text evidence="4">The sequence shown here is derived from an EMBL/GenBank/DDBJ whole genome shotgun (WGS) entry which is preliminary data.</text>
</comment>